<keyword evidence="1" id="KW-0732">Signal</keyword>
<evidence type="ECO:0008006" key="4">
    <source>
        <dbReference type="Google" id="ProtNLM"/>
    </source>
</evidence>
<evidence type="ECO:0000313" key="3">
    <source>
        <dbReference type="Proteomes" id="UP000057910"/>
    </source>
</evidence>
<feature type="chain" id="PRO_5044767091" description="Copper uptake system-associated protein" evidence="1">
    <location>
        <begin position="22"/>
        <end position="150"/>
    </location>
</feature>
<gene>
    <name evidence="2" type="ORF">WJ68_04945</name>
</gene>
<evidence type="ECO:0000256" key="1">
    <source>
        <dbReference type="SAM" id="SignalP"/>
    </source>
</evidence>
<dbReference type="EMBL" id="LPAD01000034">
    <property type="protein sequence ID" value="KVN88870.1"/>
    <property type="molecule type" value="Genomic_DNA"/>
</dbReference>
<organism evidence="2 3">
    <name type="scientific">Burkholderia ubonensis</name>
    <dbReference type="NCBI Taxonomy" id="101571"/>
    <lineage>
        <taxon>Bacteria</taxon>
        <taxon>Pseudomonadati</taxon>
        <taxon>Pseudomonadota</taxon>
        <taxon>Betaproteobacteria</taxon>
        <taxon>Burkholderiales</taxon>
        <taxon>Burkholderiaceae</taxon>
        <taxon>Burkholderia</taxon>
        <taxon>Burkholderia cepacia complex</taxon>
    </lineage>
</organism>
<comment type="caution">
    <text evidence="2">The sequence shown here is derived from an EMBL/GenBank/DDBJ whole genome shotgun (WGS) entry which is preliminary data.</text>
</comment>
<name>A0ABD4E666_9BURK</name>
<evidence type="ECO:0000313" key="2">
    <source>
        <dbReference type="EMBL" id="KVN88870.1"/>
    </source>
</evidence>
<protein>
    <recommendedName>
        <fullName evidence="4">Copper uptake system-associated protein</fullName>
    </recommendedName>
</protein>
<accession>A0ABD4E666</accession>
<dbReference type="NCBIfam" id="NF033672">
    <property type="entry name" value="mbn_chaper_assoc"/>
    <property type="match status" value="1"/>
</dbReference>
<reference evidence="2 3" key="1">
    <citation type="submission" date="2015-11" db="EMBL/GenBank/DDBJ databases">
        <title>Expanding the genomic diversity of Burkholderia species for the development of highly accurate diagnostics.</title>
        <authorList>
            <person name="Sahl J."/>
            <person name="Keim P."/>
            <person name="Wagner D."/>
        </authorList>
    </citation>
    <scope>NUCLEOTIDE SEQUENCE [LARGE SCALE GENOMIC DNA]</scope>
    <source>
        <strain evidence="2 3">MSMB1585WGS</strain>
    </source>
</reference>
<dbReference type="AlphaFoldDB" id="A0ABD4E666"/>
<feature type="signal peptide" evidence="1">
    <location>
        <begin position="1"/>
        <end position="21"/>
    </location>
</feature>
<proteinExistence type="predicted"/>
<dbReference type="Proteomes" id="UP000057910">
    <property type="component" value="Unassembled WGS sequence"/>
</dbReference>
<sequence>MLVAFAALGVALDLPIAPVHAADSMVAESAQQQIRALLSATYDKPGAKVEVEAVAVSGRFAIADWTQHEMAGRALMRHVNGRWEIAACGGDALKAPGWLKDAGVSATDTKNLLSQLTVAERQMSVKKVRRFGLFGTKPESLAASSTVETP</sequence>